<protein>
    <submittedName>
        <fullName evidence="4">MoaD/ThiS family protein</fullName>
    </submittedName>
</protein>
<dbReference type="UniPathway" id="UPA00344"/>
<dbReference type="InterPro" id="IPR003749">
    <property type="entry name" value="ThiS/MoaD-like"/>
</dbReference>
<comment type="pathway">
    <text evidence="1">Cofactor biosynthesis; molybdopterin biosynthesis.</text>
</comment>
<sequence>MKVKVYYFAQLRELAEKECEEVELEKGATLEELREALVRIHPELSPLKKHMLFAIGKRLAQSGSVLEGGDEVRVYPPVSGG</sequence>
<dbReference type="PANTHER" id="PTHR33359:SF1">
    <property type="entry name" value="MOLYBDOPTERIN SYNTHASE SULFUR CARRIER SUBUNIT"/>
    <property type="match status" value="1"/>
</dbReference>
<dbReference type="Gene3D" id="3.10.20.30">
    <property type="match status" value="1"/>
</dbReference>
<dbReference type="CDD" id="cd00754">
    <property type="entry name" value="Ubl_MoaD"/>
    <property type="match status" value="1"/>
</dbReference>
<keyword evidence="2" id="KW-0547">Nucleotide-binding</keyword>
<proteinExistence type="predicted"/>
<dbReference type="InterPro" id="IPR044672">
    <property type="entry name" value="MOCS2A"/>
</dbReference>
<dbReference type="InterPro" id="IPR016155">
    <property type="entry name" value="Mopterin_synth/thiamin_S_b"/>
</dbReference>
<dbReference type="SUPFAM" id="SSF54285">
    <property type="entry name" value="MoaD/ThiS"/>
    <property type="match status" value="1"/>
</dbReference>
<evidence type="ECO:0000313" key="4">
    <source>
        <dbReference type="EMBL" id="HIH69460.1"/>
    </source>
</evidence>
<dbReference type="AlphaFoldDB" id="A0A832RSP8"/>
<comment type="caution">
    <text evidence="4">The sequence shown here is derived from an EMBL/GenBank/DDBJ whole genome shotgun (WGS) entry which is preliminary data.</text>
</comment>
<dbReference type="RefSeq" id="WP_042685261.1">
    <property type="nucleotide sequence ID" value="NZ_DUIH01000009.1"/>
</dbReference>
<dbReference type="PANTHER" id="PTHR33359">
    <property type="entry name" value="MOLYBDOPTERIN SYNTHASE SULFUR CARRIER SUBUNIT"/>
    <property type="match status" value="1"/>
</dbReference>
<evidence type="ECO:0000256" key="3">
    <source>
        <dbReference type="ARBA" id="ARBA00023150"/>
    </source>
</evidence>
<dbReference type="GO" id="GO:1990133">
    <property type="term" value="C:molybdopterin adenylyltransferase complex"/>
    <property type="evidence" value="ECO:0007669"/>
    <property type="project" value="TreeGrafter"/>
</dbReference>
<dbReference type="InterPro" id="IPR012675">
    <property type="entry name" value="Beta-grasp_dom_sf"/>
</dbReference>
<accession>A0A832RSP8</accession>
<evidence type="ECO:0000256" key="1">
    <source>
        <dbReference type="ARBA" id="ARBA00005046"/>
    </source>
</evidence>
<reference evidence="4" key="1">
    <citation type="journal article" date="2020" name="bioRxiv">
        <title>A rank-normalized archaeal taxonomy based on genome phylogeny resolves widespread incomplete and uneven classifications.</title>
        <authorList>
            <person name="Rinke C."/>
            <person name="Chuvochina M."/>
            <person name="Mussig A.J."/>
            <person name="Chaumeil P.-A."/>
            <person name="Waite D.W."/>
            <person name="Whitman W.B."/>
            <person name="Parks D.H."/>
            <person name="Hugenholtz P."/>
        </authorList>
    </citation>
    <scope>NUCLEOTIDE SEQUENCE</scope>
    <source>
        <strain evidence="4">UBA12518</strain>
    </source>
</reference>
<dbReference type="GO" id="GO:0006777">
    <property type="term" value="P:Mo-molybdopterin cofactor biosynthetic process"/>
    <property type="evidence" value="ECO:0007669"/>
    <property type="project" value="UniProtKB-KW"/>
</dbReference>
<dbReference type="Pfam" id="PF02597">
    <property type="entry name" value="ThiS"/>
    <property type="match status" value="1"/>
</dbReference>
<dbReference type="Proteomes" id="UP000600363">
    <property type="component" value="Unassembled WGS sequence"/>
</dbReference>
<dbReference type="EMBL" id="DUIH01000009">
    <property type="protein sequence ID" value="HIH69460.1"/>
    <property type="molecule type" value="Genomic_DNA"/>
</dbReference>
<keyword evidence="3" id="KW-0501">Molybdenum cofactor biosynthesis</keyword>
<gene>
    <name evidence="4" type="ORF">HA299_02385</name>
</gene>
<evidence type="ECO:0000256" key="2">
    <source>
        <dbReference type="ARBA" id="ARBA00022741"/>
    </source>
</evidence>
<evidence type="ECO:0000313" key="5">
    <source>
        <dbReference type="Proteomes" id="UP000600363"/>
    </source>
</evidence>
<name>A0A832RSP8_9EURY</name>
<dbReference type="GO" id="GO:0000166">
    <property type="term" value="F:nucleotide binding"/>
    <property type="evidence" value="ECO:0007669"/>
    <property type="project" value="UniProtKB-KW"/>
</dbReference>
<organism evidence="4 5">
    <name type="scientific">Methermicoccus shengliensis</name>
    <dbReference type="NCBI Taxonomy" id="660064"/>
    <lineage>
        <taxon>Archaea</taxon>
        <taxon>Methanobacteriati</taxon>
        <taxon>Methanobacteriota</taxon>
        <taxon>Stenosarchaea group</taxon>
        <taxon>Methanomicrobia</taxon>
        <taxon>Methanosarcinales</taxon>
        <taxon>Methermicoccaceae</taxon>
        <taxon>Methermicoccus</taxon>
    </lineage>
</organism>
<dbReference type="FunFam" id="3.10.20.30:FF:000010">
    <property type="entry name" value="Molybdopterin synthase sulfur carrier subunit"/>
    <property type="match status" value="1"/>
</dbReference>